<gene>
    <name evidence="2" type="ordered locus">BMAA0182</name>
</gene>
<dbReference type="KEGG" id="bma:BMAA0182"/>
<dbReference type="Proteomes" id="UP000006693">
    <property type="component" value="Chromosome 2"/>
</dbReference>
<name>A0A0H2XEQ4_BURMA</name>
<sequence>MSGVGVSAGAAAPDAGEGDAAAARSRFGSAANGRARSRSSAPPSYRDGTLRLPIVYLASLSFTVFSSKTIGAIERAADRSRCKAAPRTAMRRLNRSNAACMRRLRRRAARAP</sequence>
<evidence type="ECO:0000256" key="1">
    <source>
        <dbReference type="SAM" id="MobiDB-lite"/>
    </source>
</evidence>
<keyword evidence="3" id="KW-1185">Reference proteome</keyword>
<organism evidence="2 3">
    <name type="scientific">Burkholderia mallei (strain ATCC 23344)</name>
    <dbReference type="NCBI Taxonomy" id="243160"/>
    <lineage>
        <taxon>Bacteria</taxon>
        <taxon>Pseudomonadati</taxon>
        <taxon>Pseudomonadota</taxon>
        <taxon>Betaproteobacteria</taxon>
        <taxon>Burkholderiales</taxon>
        <taxon>Burkholderiaceae</taxon>
        <taxon>Burkholderia</taxon>
        <taxon>pseudomallei group</taxon>
    </lineage>
</organism>
<feature type="compositionally biased region" description="Low complexity" evidence="1">
    <location>
        <begin position="1"/>
        <end position="41"/>
    </location>
</feature>
<dbReference type="EMBL" id="CP000011">
    <property type="protein sequence ID" value="AAY59132.1"/>
    <property type="molecule type" value="Genomic_DNA"/>
</dbReference>
<dbReference type="AlphaFoldDB" id="A0A0H2XEQ4"/>
<dbReference type="HOGENOM" id="CLU_2205086_0_0_4"/>
<reference evidence="2 3" key="1">
    <citation type="journal article" date="2004" name="Proc. Natl. Acad. Sci. U.S.A.">
        <title>Structural flexibility in the Burkholderia mallei genome.</title>
        <authorList>
            <person name="Nierman W.C."/>
            <person name="DeShazer D."/>
            <person name="Kim H.S."/>
            <person name="Tettelin H."/>
            <person name="Nelson K.E."/>
            <person name="Feldblyum T."/>
            <person name="Ulrich R.L."/>
            <person name="Ronning C.M."/>
            <person name="Brinkac L.M."/>
            <person name="Daugherty S.C."/>
            <person name="Davidsen T.D."/>
            <person name="Deboy R.T."/>
            <person name="Dimitrov G."/>
            <person name="Dodson R.J."/>
            <person name="Durkin A.S."/>
            <person name="Gwinn M.L."/>
            <person name="Haft D.H."/>
            <person name="Khouri H."/>
            <person name="Kolonay J.F."/>
            <person name="Madupu R."/>
            <person name="Mohammoud Y."/>
            <person name="Nelson W.C."/>
            <person name="Radune D."/>
            <person name="Romero C.M."/>
            <person name="Sarria S."/>
            <person name="Selengut J."/>
            <person name="Shamblin C."/>
            <person name="Sullivan S.A."/>
            <person name="White O."/>
            <person name="Yu Y."/>
            <person name="Zafar N."/>
            <person name="Zhou L."/>
            <person name="Fraser C.M."/>
        </authorList>
    </citation>
    <scope>NUCLEOTIDE SEQUENCE [LARGE SCALE GENOMIC DNA]</scope>
    <source>
        <strain evidence="2 3">ATCC 23344</strain>
    </source>
</reference>
<proteinExistence type="predicted"/>
<evidence type="ECO:0000313" key="3">
    <source>
        <dbReference type="Proteomes" id="UP000006693"/>
    </source>
</evidence>
<protein>
    <submittedName>
        <fullName evidence="2">Uncharacterized protein</fullName>
    </submittedName>
</protein>
<accession>A0A0H2XEQ4</accession>
<feature type="region of interest" description="Disordered" evidence="1">
    <location>
        <begin position="1"/>
        <end position="47"/>
    </location>
</feature>
<evidence type="ECO:0000313" key="2">
    <source>
        <dbReference type="EMBL" id="AAY59132.1"/>
    </source>
</evidence>